<sequence>MALANTNLPSFRVLFSSRADWLAKLAVLAPVEPFRCEPFDLTVLEGLRWLGRGDASGCRFSPGLFSPGRFSLYLFLYPGRVFYFGCFYPGCSYPGCSYPGRFSLGRFSLGLFSFGLFSFGLFSFGLFSFGLFSFGPFSPGPRKSAEGWMSPFQGGWVGEPAKEESPPRKRVRQNWRIDWRKAVFLRIRFTV</sequence>
<gene>
    <name evidence="2" type="ORF">N7515_004047</name>
</gene>
<dbReference type="AlphaFoldDB" id="A0A9W9L6C1"/>
<evidence type="ECO:0000313" key="2">
    <source>
        <dbReference type="EMBL" id="KAJ5139199.1"/>
    </source>
</evidence>
<name>A0A9W9L6C1_9EURO</name>
<comment type="caution">
    <text evidence="2">The sequence shown here is derived from an EMBL/GenBank/DDBJ whole genome shotgun (WGS) entry which is preliminary data.</text>
</comment>
<feature type="transmembrane region" description="Helical" evidence="1">
    <location>
        <begin position="110"/>
        <end position="134"/>
    </location>
</feature>
<dbReference type="GeneID" id="81403961"/>
<proteinExistence type="predicted"/>
<evidence type="ECO:0000313" key="3">
    <source>
        <dbReference type="Proteomes" id="UP001149079"/>
    </source>
</evidence>
<dbReference type="EMBL" id="JAPQKL010000003">
    <property type="protein sequence ID" value="KAJ5139199.1"/>
    <property type="molecule type" value="Genomic_DNA"/>
</dbReference>
<keyword evidence="3" id="KW-1185">Reference proteome</keyword>
<reference evidence="2" key="1">
    <citation type="submission" date="2022-11" db="EMBL/GenBank/DDBJ databases">
        <authorList>
            <person name="Petersen C."/>
        </authorList>
    </citation>
    <scope>NUCLEOTIDE SEQUENCE</scope>
    <source>
        <strain evidence="2">IBT 22155</strain>
    </source>
</reference>
<keyword evidence="1" id="KW-1133">Transmembrane helix</keyword>
<dbReference type="RefSeq" id="XP_056523848.1">
    <property type="nucleotide sequence ID" value="XM_056664791.1"/>
</dbReference>
<protein>
    <submittedName>
        <fullName evidence="2">Uncharacterized protein</fullName>
    </submittedName>
</protein>
<evidence type="ECO:0000256" key="1">
    <source>
        <dbReference type="SAM" id="Phobius"/>
    </source>
</evidence>
<keyword evidence="1" id="KW-0812">Transmembrane</keyword>
<keyword evidence="1" id="KW-0472">Membrane</keyword>
<organism evidence="2 3">
    <name type="scientific">Penicillium bovifimosum</name>
    <dbReference type="NCBI Taxonomy" id="126998"/>
    <lineage>
        <taxon>Eukaryota</taxon>
        <taxon>Fungi</taxon>
        <taxon>Dikarya</taxon>
        <taxon>Ascomycota</taxon>
        <taxon>Pezizomycotina</taxon>
        <taxon>Eurotiomycetes</taxon>
        <taxon>Eurotiomycetidae</taxon>
        <taxon>Eurotiales</taxon>
        <taxon>Aspergillaceae</taxon>
        <taxon>Penicillium</taxon>
    </lineage>
</organism>
<dbReference type="Proteomes" id="UP001149079">
    <property type="component" value="Unassembled WGS sequence"/>
</dbReference>
<dbReference type="OrthoDB" id="4377575at2759"/>
<feature type="transmembrane region" description="Helical" evidence="1">
    <location>
        <begin position="70"/>
        <end position="90"/>
    </location>
</feature>
<reference evidence="2" key="2">
    <citation type="journal article" date="2023" name="IMA Fungus">
        <title>Comparative genomic study of the Penicillium genus elucidates a diverse pangenome and 15 lateral gene transfer events.</title>
        <authorList>
            <person name="Petersen C."/>
            <person name="Sorensen T."/>
            <person name="Nielsen M.R."/>
            <person name="Sondergaard T.E."/>
            <person name="Sorensen J.L."/>
            <person name="Fitzpatrick D.A."/>
            <person name="Frisvad J.C."/>
            <person name="Nielsen K.L."/>
        </authorList>
    </citation>
    <scope>NUCLEOTIDE SEQUENCE</scope>
    <source>
        <strain evidence="2">IBT 22155</strain>
    </source>
</reference>
<accession>A0A9W9L6C1</accession>